<evidence type="ECO:0000313" key="8">
    <source>
        <dbReference type="Proteomes" id="UP000053342"/>
    </source>
</evidence>
<proteinExistence type="predicted"/>
<feature type="transmembrane region" description="Helical" evidence="6">
    <location>
        <begin position="528"/>
        <end position="549"/>
    </location>
</feature>
<dbReference type="HOGENOM" id="CLU_013661_1_1_1"/>
<dbReference type="Proteomes" id="UP000053342">
    <property type="component" value="Unassembled WGS sequence"/>
</dbReference>
<dbReference type="AlphaFoldDB" id="A0A0D2E8I1"/>
<protein>
    <recommendedName>
        <fullName evidence="9">Amino acid permease/ SLC12A domain-containing protein</fullName>
    </recommendedName>
</protein>
<dbReference type="PANTHER" id="PTHR11785">
    <property type="entry name" value="AMINO ACID TRANSPORTER"/>
    <property type="match status" value="1"/>
</dbReference>
<feature type="transmembrane region" description="Helical" evidence="6">
    <location>
        <begin position="260"/>
        <end position="279"/>
    </location>
</feature>
<dbReference type="Gene3D" id="1.20.1740.10">
    <property type="entry name" value="Amino acid/polyamine transporter I"/>
    <property type="match status" value="1"/>
</dbReference>
<dbReference type="Pfam" id="PF13520">
    <property type="entry name" value="AA_permease_2"/>
    <property type="match status" value="1"/>
</dbReference>
<dbReference type="GO" id="GO:0016020">
    <property type="term" value="C:membrane"/>
    <property type="evidence" value="ECO:0007669"/>
    <property type="project" value="UniProtKB-SubCell"/>
</dbReference>
<keyword evidence="3 6" id="KW-1133">Transmembrane helix</keyword>
<evidence type="ECO:0000256" key="2">
    <source>
        <dbReference type="ARBA" id="ARBA00022692"/>
    </source>
</evidence>
<dbReference type="GeneID" id="27357273"/>
<feature type="transmembrane region" description="Helical" evidence="6">
    <location>
        <begin position="66"/>
        <end position="88"/>
    </location>
</feature>
<dbReference type="VEuPathDB" id="FungiDB:PV06_05199"/>
<organism evidence="7 8">
    <name type="scientific">Exophiala oligosperma</name>
    <dbReference type="NCBI Taxonomy" id="215243"/>
    <lineage>
        <taxon>Eukaryota</taxon>
        <taxon>Fungi</taxon>
        <taxon>Dikarya</taxon>
        <taxon>Ascomycota</taxon>
        <taxon>Pezizomycotina</taxon>
        <taxon>Eurotiomycetes</taxon>
        <taxon>Chaetothyriomycetidae</taxon>
        <taxon>Chaetothyriales</taxon>
        <taxon>Herpotrichiellaceae</taxon>
        <taxon>Exophiala</taxon>
    </lineage>
</organism>
<dbReference type="EMBL" id="KN847335">
    <property type="protein sequence ID" value="KIW44169.1"/>
    <property type="molecule type" value="Genomic_DNA"/>
</dbReference>
<feature type="compositionally biased region" description="Basic and acidic residues" evidence="5">
    <location>
        <begin position="608"/>
        <end position="617"/>
    </location>
</feature>
<feature type="transmembrane region" description="Helical" evidence="6">
    <location>
        <begin position="421"/>
        <end position="441"/>
    </location>
</feature>
<evidence type="ECO:0000256" key="3">
    <source>
        <dbReference type="ARBA" id="ARBA00022989"/>
    </source>
</evidence>
<evidence type="ECO:0000256" key="1">
    <source>
        <dbReference type="ARBA" id="ARBA00004141"/>
    </source>
</evidence>
<dbReference type="InterPro" id="IPR002293">
    <property type="entry name" value="AA/rel_permease1"/>
</dbReference>
<dbReference type="STRING" id="215243.A0A0D2E8I1"/>
<evidence type="ECO:0000256" key="6">
    <source>
        <dbReference type="SAM" id="Phobius"/>
    </source>
</evidence>
<feature type="transmembrane region" description="Helical" evidence="6">
    <location>
        <begin position="453"/>
        <end position="473"/>
    </location>
</feature>
<dbReference type="OrthoDB" id="5982228at2759"/>
<keyword evidence="2 6" id="KW-0812">Transmembrane</keyword>
<feature type="transmembrane region" description="Helical" evidence="6">
    <location>
        <begin position="136"/>
        <end position="166"/>
    </location>
</feature>
<reference evidence="7 8" key="1">
    <citation type="submission" date="2015-01" db="EMBL/GenBank/DDBJ databases">
        <title>The Genome Sequence of Exophiala oligosperma CBS72588.</title>
        <authorList>
            <consortium name="The Broad Institute Genomics Platform"/>
            <person name="Cuomo C."/>
            <person name="de Hoog S."/>
            <person name="Gorbushina A."/>
            <person name="Stielow B."/>
            <person name="Teixiera M."/>
            <person name="Abouelleil A."/>
            <person name="Chapman S.B."/>
            <person name="Priest M."/>
            <person name="Young S.K."/>
            <person name="Wortman J."/>
            <person name="Nusbaum C."/>
            <person name="Birren B."/>
        </authorList>
    </citation>
    <scope>NUCLEOTIDE SEQUENCE [LARGE SCALE GENOMIC DNA]</scope>
    <source>
        <strain evidence="7 8">CBS 72588</strain>
    </source>
</reference>
<feature type="transmembrane region" description="Helical" evidence="6">
    <location>
        <begin position="178"/>
        <end position="196"/>
    </location>
</feature>
<evidence type="ECO:0000313" key="7">
    <source>
        <dbReference type="EMBL" id="KIW44169.1"/>
    </source>
</evidence>
<feature type="transmembrane region" description="Helical" evidence="6">
    <location>
        <begin position="291"/>
        <end position="313"/>
    </location>
</feature>
<name>A0A0D2E8I1_9EURO</name>
<evidence type="ECO:0008006" key="9">
    <source>
        <dbReference type="Google" id="ProtNLM"/>
    </source>
</evidence>
<gene>
    <name evidence="7" type="ORF">PV06_05199</name>
</gene>
<dbReference type="InterPro" id="IPR050598">
    <property type="entry name" value="AminoAcid_Transporter"/>
</dbReference>
<comment type="subcellular location">
    <subcellularLocation>
        <location evidence="1">Membrane</location>
        <topology evidence="1">Multi-pass membrane protein</topology>
    </subcellularLocation>
</comment>
<evidence type="ECO:0000256" key="4">
    <source>
        <dbReference type="ARBA" id="ARBA00023136"/>
    </source>
</evidence>
<dbReference type="GO" id="GO:0015179">
    <property type="term" value="F:L-amino acid transmembrane transporter activity"/>
    <property type="evidence" value="ECO:0007669"/>
    <property type="project" value="TreeGrafter"/>
</dbReference>
<keyword evidence="4 6" id="KW-0472">Membrane</keyword>
<keyword evidence="8" id="KW-1185">Reference proteome</keyword>
<accession>A0A0D2E8I1</accession>
<sequence length="655" mass="73311">MVLTANEAALLGIAGVEDFDFRHQRLEVSPPSKIGKWTIVALILNRTIGSGIFLTPHRVLAGTGCVGGALFLWLLGALISICGLYVWLECGLSIPQGTPQGETEPRGMTRSGGEKNYLEFMFPNARARLPHIRTTCIFSIMFILMYNLSGNAISFGIQVLIASGVYEPSSGEAPDRGQVVGIAIGTLSFVIIVHMFSRRGGILINNIFAIIKVMLLVSIIALGIAKAGGAFPATGKAPLDNFTANVFVTNRKDPASWSNSLILCMYSFSGFDQPFYIMAETKSPRRYFPKYTVLALCITAVLFMLVNVAYLFAVPKSAVIPSTARELPTSIDMATLFFEHLFQDQNQARRAMAGLIATSIFGNLVVMTFTAARVKQEIAKEGILPKSLIFASSYSTPWGMWKKYLHGDDVRVEDLEQAPTAAFVLHWFTSVLLILVTIPVGDPRKAYSALVSLYSYTMVTLIGLWVSYGLLLIKIKKEPWRWQDRRRYRPWLSPAHAIIYAVASLFMMVTAFVPPPKGSPFHDSVTGFQWYIVPAIGITAPFWGILWYWGLRLYERCKKCQLVVERKPTWMRDPDCPSEYVQKAEFVDHNWEIRPKAGKDFSFGREKNRAVTRERETSPFGSDVETDEGGLFGRRQRRDRRTMSEGRRVSFGFEE</sequence>
<feature type="transmembrane region" description="Helical" evidence="6">
    <location>
        <begin position="203"/>
        <end position="225"/>
    </location>
</feature>
<feature type="transmembrane region" description="Helical" evidence="6">
    <location>
        <begin position="351"/>
        <end position="372"/>
    </location>
</feature>
<feature type="transmembrane region" description="Helical" evidence="6">
    <location>
        <begin position="494"/>
        <end position="513"/>
    </location>
</feature>
<evidence type="ECO:0000256" key="5">
    <source>
        <dbReference type="SAM" id="MobiDB-lite"/>
    </source>
</evidence>
<feature type="region of interest" description="Disordered" evidence="5">
    <location>
        <begin position="608"/>
        <end position="655"/>
    </location>
</feature>
<dbReference type="PANTHER" id="PTHR11785:SF353">
    <property type="entry name" value="METHIONINE TRANSPORTER (EUROFUNG)"/>
    <property type="match status" value="1"/>
</dbReference>
<dbReference type="RefSeq" id="XP_016264385.1">
    <property type="nucleotide sequence ID" value="XM_016406179.1"/>
</dbReference>